<dbReference type="GO" id="GO:0009451">
    <property type="term" value="P:RNA modification"/>
    <property type="evidence" value="ECO:0007669"/>
    <property type="project" value="InterPro"/>
</dbReference>
<dbReference type="PROSITE" id="PS51375">
    <property type="entry name" value="PPR"/>
    <property type="match status" value="1"/>
</dbReference>
<sequence>MVRTLLLIQKLFSSGDRSIPLERRMSNVFVGSALIHMYAKCGFVSEGFRVFDSMPEKNLVSWKAMIIWFRQGMGFAGKELKLTYRMEAERFEVDDYIFATIISTCGDVDLDEAESSATPCYLETS</sequence>
<dbReference type="EMBL" id="QGKW02002005">
    <property type="protein sequence ID" value="KAF2542136.1"/>
    <property type="molecule type" value="Genomic_DNA"/>
</dbReference>
<evidence type="ECO:0000256" key="2">
    <source>
        <dbReference type="PROSITE-ProRule" id="PRU00708"/>
    </source>
</evidence>
<protein>
    <recommendedName>
        <fullName evidence="6">Pentatricopeptide repeat-containing protein</fullName>
    </recommendedName>
</protein>
<dbReference type="Proteomes" id="UP000712281">
    <property type="component" value="Unassembled WGS sequence"/>
</dbReference>
<evidence type="ECO:0000313" key="5">
    <source>
        <dbReference type="Proteomes" id="UP000712281"/>
    </source>
</evidence>
<evidence type="ECO:0008006" key="6">
    <source>
        <dbReference type="Google" id="ProtNLM"/>
    </source>
</evidence>
<comment type="caution">
    <text evidence="3">The sequence shown here is derived from an EMBL/GenBank/DDBJ whole genome shotgun (WGS) entry which is preliminary data.</text>
</comment>
<dbReference type="PANTHER" id="PTHR47926:SF411">
    <property type="entry name" value="PENTATRICOPEPTIDE REPEAT-CONTAINING PROTEIN"/>
    <property type="match status" value="1"/>
</dbReference>
<dbReference type="InterPro" id="IPR046960">
    <property type="entry name" value="PPR_At4g14850-like_plant"/>
</dbReference>
<organism evidence="3 5">
    <name type="scientific">Brassica cretica</name>
    <name type="common">Mustard</name>
    <dbReference type="NCBI Taxonomy" id="69181"/>
    <lineage>
        <taxon>Eukaryota</taxon>
        <taxon>Viridiplantae</taxon>
        <taxon>Streptophyta</taxon>
        <taxon>Embryophyta</taxon>
        <taxon>Tracheophyta</taxon>
        <taxon>Spermatophyta</taxon>
        <taxon>Magnoliopsida</taxon>
        <taxon>eudicotyledons</taxon>
        <taxon>Gunneridae</taxon>
        <taxon>Pentapetalae</taxon>
        <taxon>rosids</taxon>
        <taxon>malvids</taxon>
        <taxon>Brassicales</taxon>
        <taxon>Brassicaceae</taxon>
        <taxon>Brassiceae</taxon>
        <taxon>Brassica</taxon>
    </lineage>
</organism>
<dbReference type="Gene3D" id="1.25.40.10">
    <property type="entry name" value="Tetratricopeptide repeat domain"/>
    <property type="match status" value="1"/>
</dbReference>
<reference evidence="3" key="1">
    <citation type="submission" date="2019-12" db="EMBL/GenBank/DDBJ databases">
        <title>Genome sequencing and annotation of Brassica cretica.</title>
        <authorList>
            <person name="Studholme D.J."/>
            <person name="Sarris P.F."/>
        </authorList>
    </citation>
    <scope>NUCLEOTIDE SEQUENCE</scope>
    <source>
        <strain evidence="3">PFS-001/15</strain>
        <strain evidence="4">PFS-102/07</strain>
        <tissue evidence="3">Leaf</tissue>
    </source>
</reference>
<dbReference type="Pfam" id="PF01535">
    <property type="entry name" value="PPR"/>
    <property type="match status" value="1"/>
</dbReference>
<dbReference type="EMBL" id="QGKY02000246">
    <property type="protein sequence ID" value="KAF2587716.1"/>
    <property type="molecule type" value="Genomic_DNA"/>
</dbReference>
<dbReference type="InterPro" id="IPR011990">
    <property type="entry name" value="TPR-like_helical_dom_sf"/>
</dbReference>
<feature type="repeat" description="PPR" evidence="2">
    <location>
        <begin position="27"/>
        <end position="61"/>
    </location>
</feature>
<dbReference type="FunFam" id="1.25.40.10:FF:000285">
    <property type="entry name" value="Pentatricopeptide repeat-containing protein, chloroplastic"/>
    <property type="match status" value="1"/>
</dbReference>
<evidence type="ECO:0000313" key="3">
    <source>
        <dbReference type="EMBL" id="KAF2542136.1"/>
    </source>
</evidence>
<keyword evidence="1" id="KW-0677">Repeat</keyword>
<dbReference type="InterPro" id="IPR002885">
    <property type="entry name" value="PPR_rpt"/>
</dbReference>
<proteinExistence type="predicted"/>
<accession>A0A8S9GCR8</accession>
<evidence type="ECO:0000313" key="4">
    <source>
        <dbReference type="EMBL" id="KAF2587716.1"/>
    </source>
</evidence>
<name>A0A8S9GCR8_BRACR</name>
<dbReference type="NCBIfam" id="TIGR00756">
    <property type="entry name" value="PPR"/>
    <property type="match status" value="1"/>
</dbReference>
<dbReference type="AlphaFoldDB" id="A0A8S9GCR8"/>
<dbReference type="PANTHER" id="PTHR47926">
    <property type="entry name" value="PENTATRICOPEPTIDE REPEAT-CONTAINING PROTEIN"/>
    <property type="match status" value="1"/>
</dbReference>
<evidence type="ECO:0000256" key="1">
    <source>
        <dbReference type="ARBA" id="ARBA00022737"/>
    </source>
</evidence>
<gene>
    <name evidence="3" type="ORF">F2Q68_00029429</name>
    <name evidence="4" type="ORF">F2Q70_00034564</name>
</gene>
<dbReference type="GO" id="GO:0003723">
    <property type="term" value="F:RNA binding"/>
    <property type="evidence" value="ECO:0007669"/>
    <property type="project" value="InterPro"/>
</dbReference>